<name>A0AAV9N5N5_9EURO</name>
<evidence type="ECO:0000313" key="2">
    <source>
        <dbReference type="Proteomes" id="UP001358417"/>
    </source>
</evidence>
<keyword evidence="2" id="KW-1185">Reference proteome</keyword>
<gene>
    <name evidence="1" type="ORF">LTR84_005807</name>
</gene>
<dbReference type="RefSeq" id="XP_064704074.1">
    <property type="nucleotide sequence ID" value="XM_064849371.1"/>
</dbReference>
<dbReference type="GeneID" id="89973981"/>
<dbReference type="AlphaFoldDB" id="A0AAV9N5N5"/>
<accession>A0AAV9N5N5</accession>
<reference evidence="1 2" key="1">
    <citation type="submission" date="2023-08" db="EMBL/GenBank/DDBJ databases">
        <title>Black Yeasts Isolated from many extreme environments.</title>
        <authorList>
            <person name="Coleine C."/>
            <person name="Stajich J.E."/>
            <person name="Selbmann L."/>
        </authorList>
    </citation>
    <scope>NUCLEOTIDE SEQUENCE [LARGE SCALE GENOMIC DNA]</scope>
    <source>
        <strain evidence="1 2">CCFEE 5792</strain>
    </source>
</reference>
<proteinExistence type="predicted"/>
<dbReference type="Proteomes" id="UP001358417">
    <property type="component" value="Unassembled WGS sequence"/>
</dbReference>
<dbReference type="CDD" id="cd12148">
    <property type="entry name" value="fungal_TF_MHR"/>
    <property type="match status" value="1"/>
</dbReference>
<evidence type="ECO:0000313" key="1">
    <source>
        <dbReference type="EMBL" id="KAK5048715.1"/>
    </source>
</evidence>
<dbReference type="EMBL" id="JAVRRD010000021">
    <property type="protein sequence ID" value="KAK5048715.1"/>
    <property type="molecule type" value="Genomic_DNA"/>
</dbReference>
<organism evidence="1 2">
    <name type="scientific">Exophiala bonariae</name>
    <dbReference type="NCBI Taxonomy" id="1690606"/>
    <lineage>
        <taxon>Eukaryota</taxon>
        <taxon>Fungi</taxon>
        <taxon>Dikarya</taxon>
        <taxon>Ascomycota</taxon>
        <taxon>Pezizomycotina</taxon>
        <taxon>Eurotiomycetes</taxon>
        <taxon>Chaetothyriomycetidae</taxon>
        <taxon>Chaetothyriales</taxon>
        <taxon>Herpotrichiellaceae</taxon>
        <taxon>Exophiala</taxon>
    </lineage>
</organism>
<sequence length="157" mass="17821">MTGRPPACQPSQCDAGLLSSEGGMLQIPELQWPLSQILTHRVALAQIQQKINNVFYAVATARQRLSSLEEADSDLVQWKEELPLEIRPEEHAMLDGDANIDIYMIHLDYFNLLRTIHWSLINHWLRSERSEDVARRLRASESICLGACLTSVRTLNA</sequence>
<protein>
    <submittedName>
        <fullName evidence="1">Uncharacterized protein</fullName>
    </submittedName>
</protein>
<comment type="caution">
    <text evidence="1">The sequence shown here is derived from an EMBL/GenBank/DDBJ whole genome shotgun (WGS) entry which is preliminary data.</text>
</comment>